<reference evidence="2 3" key="1">
    <citation type="submission" date="2012-08" db="EMBL/GenBank/DDBJ databases">
        <title>Oryza genome evolution.</title>
        <authorList>
            <person name="Wing R.A."/>
        </authorList>
    </citation>
    <scope>NUCLEOTIDE SEQUENCE</scope>
</reference>
<accession>A0A0D9V0I3</accession>
<keyword evidence="1" id="KW-1133">Transmembrane helix</keyword>
<name>A0A0D9V0I3_9ORYZ</name>
<dbReference type="Gramene" id="LPERR01G12940.1">
    <property type="protein sequence ID" value="LPERR01G12940.1"/>
    <property type="gene ID" value="LPERR01G12940"/>
</dbReference>
<feature type="transmembrane region" description="Helical" evidence="1">
    <location>
        <begin position="152"/>
        <end position="172"/>
    </location>
</feature>
<proteinExistence type="predicted"/>
<reference evidence="3" key="2">
    <citation type="submission" date="2013-12" db="EMBL/GenBank/DDBJ databases">
        <authorList>
            <person name="Yu Y."/>
            <person name="Lee S."/>
            <person name="de Baynast K."/>
            <person name="Wissotski M."/>
            <person name="Liu L."/>
            <person name="Talag J."/>
            <person name="Goicoechea J."/>
            <person name="Angelova A."/>
            <person name="Jetty R."/>
            <person name="Kudrna D."/>
            <person name="Golser W."/>
            <person name="Rivera L."/>
            <person name="Zhang J."/>
            <person name="Wing R."/>
        </authorList>
    </citation>
    <scope>NUCLEOTIDE SEQUENCE</scope>
</reference>
<protein>
    <submittedName>
        <fullName evidence="2">Uncharacterized protein</fullName>
    </submittedName>
</protein>
<sequence>MGVLADSAARKLLHGAGARGLAADGISYGLDGLWQLIAGLIHLLALPFQSLAATIVHGIEEAVAGVLAGIGSVAHLFVLAPFEAFWQWIRDASAAALPYVQAIVAVVCVVALAWLAWTFLLSAAVVICPPLAAAAVACWAVLFPVAVRVGQAVVVVVCYTAKGIGVALARFLPICGRCCVVVTIKGPGAAGMVISRGAFEALPRL</sequence>
<feature type="transmembrane region" description="Helical" evidence="1">
    <location>
        <begin position="123"/>
        <end position="145"/>
    </location>
</feature>
<keyword evidence="1" id="KW-0472">Membrane</keyword>
<dbReference type="Proteomes" id="UP000032180">
    <property type="component" value="Chromosome 1"/>
</dbReference>
<dbReference type="AlphaFoldDB" id="A0A0D9V0I3"/>
<feature type="transmembrane region" description="Helical" evidence="1">
    <location>
        <begin position="94"/>
        <end position="117"/>
    </location>
</feature>
<dbReference type="EnsemblPlants" id="LPERR01G12940.1">
    <property type="protein sequence ID" value="LPERR01G12940.1"/>
    <property type="gene ID" value="LPERR01G12940"/>
</dbReference>
<evidence type="ECO:0000313" key="3">
    <source>
        <dbReference type="Proteomes" id="UP000032180"/>
    </source>
</evidence>
<reference evidence="2" key="3">
    <citation type="submission" date="2015-04" db="UniProtKB">
        <authorList>
            <consortium name="EnsemblPlants"/>
        </authorList>
    </citation>
    <scope>IDENTIFICATION</scope>
</reference>
<feature type="transmembrane region" description="Helical" evidence="1">
    <location>
        <begin position="36"/>
        <end position="56"/>
    </location>
</feature>
<dbReference type="STRING" id="77586.A0A0D9V0I3"/>
<feature type="transmembrane region" description="Helical" evidence="1">
    <location>
        <begin position="62"/>
        <end position="82"/>
    </location>
</feature>
<evidence type="ECO:0000313" key="2">
    <source>
        <dbReference type="EnsemblPlants" id="LPERR01G12940.1"/>
    </source>
</evidence>
<dbReference type="HOGENOM" id="CLU_1339264_0_0_1"/>
<evidence type="ECO:0000256" key="1">
    <source>
        <dbReference type="SAM" id="Phobius"/>
    </source>
</evidence>
<organism evidence="2 3">
    <name type="scientific">Leersia perrieri</name>
    <dbReference type="NCBI Taxonomy" id="77586"/>
    <lineage>
        <taxon>Eukaryota</taxon>
        <taxon>Viridiplantae</taxon>
        <taxon>Streptophyta</taxon>
        <taxon>Embryophyta</taxon>
        <taxon>Tracheophyta</taxon>
        <taxon>Spermatophyta</taxon>
        <taxon>Magnoliopsida</taxon>
        <taxon>Liliopsida</taxon>
        <taxon>Poales</taxon>
        <taxon>Poaceae</taxon>
        <taxon>BOP clade</taxon>
        <taxon>Oryzoideae</taxon>
        <taxon>Oryzeae</taxon>
        <taxon>Oryzinae</taxon>
        <taxon>Leersia</taxon>
    </lineage>
</organism>
<keyword evidence="1" id="KW-0812">Transmembrane</keyword>
<keyword evidence="3" id="KW-1185">Reference proteome</keyword>